<keyword evidence="1" id="KW-0732">Signal</keyword>
<feature type="chain" id="PRO_5016660749" evidence="1">
    <location>
        <begin position="26"/>
        <end position="124"/>
    </location>
</feature>
<comment type="caution">
    <text evidence="3">The sequence shown here is derived from an EMBL/GenBank/DDBJ whole genome shotgun (WGS) entry which is preliminary data.</text>
</comment>
<dbReference type="EMBL" id="QNRQ01000003">
    <property type="protein sequence ID" value="RBP40906.1"/>
    <property type="molecule type" value="Genomic_DNA"/>
</dbReference>
<dbReference type="AlphaFoldDB" id="A0A366HEI7"/>
<proteinExistence type="predicted"/>
<dbReference type="OrthoDB" id="6900175at2"/>
<feature type="signal peptide" evidence="1">
    <location>
        <begin position="1"/>
        <end position="25"/>
    </location>
</feature>
<evidence type="ECO:0000313" key="3">
    <source>
        <dbReference type="EMBL" id="RBP40906.1"/>
    </source>
</evidence>
<name>A0A366HEI7_9BURK</name>
<feature type="domain" description="DUF4168" evidence="2">
    <location>
        <begin position="43"/>
        <end position="117"/>
    </location>
</feature>
<dbReference type="Proteomes" id="UP000253628">
    <property type="component" value="Unassembled WGS sequence"/>
</dbReference>
<protein>
    <submittedName>
        <fullName evidence="3">Uncharacterized protein DUF4168</fullName>
    </submittedName>
</protein>
<organism evidence="3 4">
    <name type="scientific">Eoetvoesiella caeni</name>
    <dbReference type="NCBI Taxonomy" id="645616"/>
    <lineage>
        <taxon>Bacteria</taxon>
        <taxon>Pseudomonadati</taxon>
        <taxon>Pseudomonadota</taxon>
        <taxon>Betaproteobacteria</taxon>
        <taxon>Burkholderiales</taxon>
        <taxon>Alcaligenaceae</taxon>
        <taxon>Eoetvoesiella</taxon>
    </lineage>
</organism>
<accession>A0A366HEI7</accession>
<gene>
    <name evidence="3" type="ORF">DFR37_103249</name>
</gene>
<dbReference type="Pfam" id="PF13767">
    <property type="entry name" value="DUF4168"/>
    <property type="match status" value="1"/>
</dbReference>
<evidence type="ECO:0000313" key="4">
    <source>
        <dbReference type="Proteomes" id="UP000253628"/>
    </source>
</evidence>
<dbReference type="RefSeq" id="WP_113932666.1">
    <property type="nucleotide sequence ID" value="NZ_JACCEU010000004.1"/>
</dbReference>
<reference evidence="3 4" key="1">
    <citation type="submission" date="2018-06" db="EMBL/GenBank/DDBJ databases">
        <title>Genomic Encyclopedia of Type Strains, Phase IV (KMG-IV): sequencing the most valuable type-strain genomes for metagenomic binning, comparative biology and taxonomic classification.</title>
        <authorList>
            <person name="Goeker M."/>
        </authorList>
    </citation>
    <scope>NUCLEOTIDE SEQUENCE [LARGE SCALE GENOMIC DNA]</scope>
    <source>
        <strain evidence="3 4">DSM 25520</strain>
    </source>
</reference>
<evidence type="ECO:0000256" key="1">
    <source>
        <dbReference type="SAM" id="SignalP"/>
    </source>
</evidence>
<evidence type="ECO:0000259" key="2">
    <source>
        <dbReference type="Pfam" id="PF13767"/>
    </source>
</evidence>
<dbReference type="InterPro" id="IPR025433">
    <property type="entry name" value="DUF4168"/>
</dbReference>
<sequence length="124" mass="13498">MHKRLSIIFSTGLLAFGLSSGTVMAQQASPPNSMAAPAANYTDAQLNKFISASRKVAVISQEYTPKLETTNDEASKTKVIKEADDKMVQAIHEEGMTVDQFNGLNQAAQQDPKLLQRLQSMANK</sequence>
<keyword evidence="4" id="KW-1185">Reference proteome</keyword>